<keyword evidence="4" id="KW-0732">Signal</keyword>
<dbReference type="PANTHER" id="PTHR43649:SF12">
    <property type="entry name" value="DIACETYLCHITOBIOSE BINDING PROTEIN DASA"/>
    <property type="match status" value="1"/>
</dbReference>
<evidence type="ECO:0000256" key="3">
    <source>
        <dbReference type="ARBA" id="ARBA00022764"/>
    </source>
</evidence>
<comment type="caution">
    <text evidence="5">The sequence shown here is derived from an EMBL/GenBank/DDBJ whole genome shotgun (WGS) entry which is preliminary data.</text>
</comment>
<evidence type="ECO:0000256" key="1">
    <source>
        <dbReference type="ARBA" id="ARBA00004418"/>
    </source>
</evidence>
<dbReference type="PANTHER" id="PTHR43649">
    <property type="entry name" value="ARABINOSE-BINDING PROTEIN-RELATED"/>
    <property type="match status" value="1"/>
</dbReference>
<proteinExistence type="inferred from homology"/>
<gene>
    <name evidence="5" type="ORF">EDD54_1888</name>
</gene>
<dbReference type="AlphaFoldDB" id="A0A4R6RFG3"/>
<accession>A0A4R6RFG3</accession>
<evidence type="ECO:0000256" key="2">
    <source>
        <dbReference type="ARBA" id="ARBA00008520"/>
    </source>
</evidence>
<keyword evidence="6" id="KW-1185">Reference proteome</keyword>
<feature type="signal peptide" evidence="4">
    <location>
        <begin position="1"/>
        <end position="27"/>
    </location>
</feature>
<comment type="subcellular location">
    <subcellularLocation>
        <location evidence="1">Periplasm</location>
    </subcellularLocation>
</comment>
<evidence type="ECO:0000313" key="5">
    <source>
        <dbReference type="EMBL" id="TDP85043.1"/>
    </source>
</evidence>
<protein>
    <submittedName>
        <fullName evidence="5">Sorbitol-binding protein /mannitol-binding protein</fullName>
    </submittedName>
</protein>
<reference evidence="5 6" key="1">
    <citation type="submission" date="2019-03" db="EMBL/GenBank/DDBJ databases">
        <title>Genomic Encyclopedia of Type Strains, Phase IV (KMG-IV): sequencing the most valuable type-strain genomes for metagenomic binning, comparative biology and taxonomic classification.</title>
        <authorList>
            <person name="Goeker M."/>
        </authorList>
    </citation>
    <scope>NUCLEOTIDE SEQUENCE [LARGE SCALE GENOMIC DNA]</scope>
    <source>
        <strain evidence="5 6">DSM 102969</strain>
    </source>
</reference>
<evidence type="ECO:0000313" key="6">
    <source>
        <dbReference type="Proteomes" id="UP000294547"/>
    </source>
</evidence>
<sequence length="440" mass="47566">MSFTTRMLGATLLAGIGALVSAAPSVAEELTIATVNNSDMIIMQKLAPEWEKATGNKLNWVVLEENVLRQRVTTDIATKGGQFDVLTIGAYETPIWGKAGWLAPMDDLGDDYDYADIFEPVRNSLSSDGKLYAVPFYAESSFTFYRKDLFDAAGLTMPEQPTYDDITKFAEKLTDKSKEQYGICLRGKPGWGENMAFVGTLVNTFGGRWFDEKWQPQLDSDAWKSAVGYYVDIMTKYGPPGATSNGHNENRALFATGHCAMWVDATSAAGYIYNPKESKVADKTAFAKAPISVTPNGAGWAWAWALAVPASSTKQEAAKSFLKWATSKDYVKLVGQSEGWVAAPPGTRKSTYENPEYVKAAPFADTVIKAILAADPAHPTKDPVPYTGVQFVAIPEFQGLGTTVGQLVASALAGEQTVDAALAAAQEQAVQTMTEAGYIQ</sequence>
<dbReference type="EMBL" id="SNXY01000007">
    <property type="protein sequence ID" value="TDP85043.1"/>
    <property type="molecule type" value="Genomic_DNA"/>
</dbReference>
<dbReference type="Proteomes" id="UP000294547">
    <property type="component" value="Unassembled WGS sequence"/>
</dbReference>
<dbReference type="InterPro" id="IPR050490">
    <property type="entry name" value="Bact_solute-bd_prot1"/>
</dbReference>
<name>A0A4R6RFG3_9HYPH</name>
<organism evidence="5 6">
    <name type="scientific">Oharaeibacter diazotrophicus</name>
    <dbReference type="NCBI Taxonomy" id="1920512"/>
    <lineage>
        <taxon>Bacteria</taxon>
        <taxon>Pseudomonadati</taxon>
        <taxon>Pseudomonadota</taxon>
        <taxon>Alphaproteobacteria</taxon>
        <taxon>Hyphomicrobiales</taxon>
        <taxon>Pleomorphomonadaceae</taxon>
        <taxon>Oharaeibacter</taxon>
    </lineage>
</organism>
<dbReference type="GO" id="GO:0042597">
    <property type="term" value="C:periplasmic space"/>
    <property type="evidence" value="ECO:0007669"/>
    <property type="project" value="UniProtKB-SubCell"/>
</dbReference>
<keyword evidence="3" id="KW-0574">Periplasm</keyword>
<comment type="similarity">
    <text evidence="2">Belongs to the bacterial solute-binding protein 1 family.</text>
</comment>
<dbReference type="InterPro" id="IPR006059">
    <property type="entry name" value="SBP"/>
</dbReference>
<dbReference type="SUPFAM" id="SSF53850">
    <property type="entry name" value="Periplasmic binding protein-like II"/>
    <property type="match status" value="1"/>
</dbReference>
<evidence type="ECO:0000256" key="4">
    <source>
        <dbReference type="SAM" id="SignalP"/>
    </source>
</evidence>
<dbReference type="Pfam" id="PF01547">
    <property type="entry name" value="SBP_bac_1"/>
    <property type="match status" value="1"/>
</dbReference>
<dbReference type="Gene3D" id="3.40.190.10">
    <property type="entry name" value="Periplasmic binding protein-like II"/>
    <property type="match status" value="2"/>
</dbReference>
<dbReference type="CDD" id="cd13585">
    <property type="entry name" value="PBP2_TMBP_like"/>
    <property type="match status" value="1"/>
</dbReference>
<feature type="chain" id="PRO_5020524499" evidence="4">
    <location>
        <begin position="28"/>
        <end position="440"/>
    </location>
</feature>